<evidence type="ECO:0000256" key="9">
    <source>
        <dbReference type="RuleBase" id="RU003357"/>
    </source>
</evidence>
<feature type="compositionally biased region" description="Polar residues" evidence="10">
    <location>
        <begin position="34"/>
        <end position="46"/>
    </location>
</feature>
<sequence>MKRIPFALRAGTALAVVAIATSASAQDNVPPPEAQQNPASTATEPSSGDDIVITGSRIRRDPLSQDSPVVFVDQADIAKTGLNSVNDVLQRLPAAAGGINSKFNNSGNLGNPPSGAGVGAGAAEIDLRYLGSARTLVLVDGLRFVNGASASGVPGSTDLNAIPDSAIERIEVLLDGASPIYGSDAIAGVVNIITKHSQEGFQASAQVGQYGQGDGTTQNYQLSWGNGSDNPVTFVVGANYVKQEGVRSEDRSISRFPQPYADSCLAGGCSGTIPLGRFRVLGEDLTLIHAVNGRPTFPDDFRDYAGNADAFNFAPYNYIQIPVERAGVFGNFKTAVTDNVNFSGKLTYNHRSSKNQAAPLPLLIGQAAGNLNLLDTIDIDATNPYNPFGVTLDESNYIVIRRRMMELGPRRFRQSVKTFYGVGTLDGKFNLGGTDWFWDLNMAYGRNKAEQTMLGNLNAARLQTALGPLAVCNATPGCVPFNIFGGAGTITQDQLDWITFEQHDESWQKQWDWTGNVTGSLFELPGGPLGIAAGFEFRKQRGAFNPDPVIAAGLGADIPAQPTSGKYNVKELYAELNAPLLKGVQFAELLELTGAVRFSDYSTSGSATTFKFGANWKPIADLRLRGSWAEGFRAPSIGELFGTFSRFDSAFDDPCSIHSALPRNFTNDAQVAANCAAQGAPAGSSTQPDDQLSVITGGNRDLKPETSKSWNFGAVYSPSFIPRFSAELNWYKIDVNDAIQAFPAQTSVENCVYNNDPTACARITRAAGDIVGIQSQLENVAGIKTKGIDFNLLYRTPKTSIGSFGFTWNNTFLQNYDLILPTGDGTQKISREGTEVGSPSQAYPKWKAIGIIDWDYAWFGSSLTGRYIKNVEESTGHDLGNKFYTDVQLRLWAGPHLVDRLGFAFGVNNLFNVKAPACFTCDVNGFDPTTYDIPGRYFYFRINAKL</sequence>
<dbReference type="Pfam" id="PF00593">
    <property type="entry name" value="TonB_dep_Rec_b-barrel"/>
    <property type="match status" value="1"/>
</dbReference>
<keyword evidence="6 8" id="KW-0472">Membrane</keyword>
<evidence type="ECO:0000313" key="14">
    <source>
        <dbReference type="EMBL" id="MCH8615303.1"/>
    </source>
</evidence>
<keyword evidence="11" id="KW-0732">Signal</keyword>
<keyword evidence="2 8" id="KW-0813">Transport</keyword>
<gene>
    <name evidence="14" type="ORF">LZ016_04185</name>
</gene>
<evidence type="ECO:0000259" key="12">
    <source>
        <dbReference type="Pfam" id="PF00593"/>
    </source>
</evidence>
<dbReference type="EMBL" id="JAKZHW010000001">
    <property type="protein sequence ID" value="MCH8615303.1"/>
    <property type="molecule type" value="Genomic_DNA"/>
</dbReference>
<evidence type="ECO:0000256" key="2">
    <source>
        <dbReference type="ARBA" id="ARBA00022448"/>
    </source>
</evidence>
<comment type="caution">
    <text evidence="14">The sequence shown here is derived from an EMBL/GenBank/DDBJ whole genome shotgun (WGS) entry which is preliminary data.</text>
</comment>
<dbReference type="InterPro" id="IPR012910">
    <property type="entry name" value="Plug_dom"/>
</dbReference>
<keyword evidence="3 8" id="KW-1134">Transmembrane beta strand</keyword>
<keyword evidence="7 8" id="KW-0998">Cell outer membrane</keyword>
<dbReference type="Pfam" id="PF07715">
    <property type="entry name" value="Plug"/>
    <property type="match status" value="1"/>
</dbReference>
<comment type="similarity">
    <text evidence="8 9">Belongs to the TonB-dependent receptor family.</text>
</comment>
<reference evidence="14 15" key="1">
    <citation type="submission" date="2022-03" db="EMBL/GenBank/DDBJ databases">
        <authorList>
            <person name="Jo J.-H."/>
            <person name="Im W.-T."/>
        </authorList>
    </citation>
    <scope>NUCLEOTIDE SEQUENCE [LARGE SCALE GENOMIC DNA]</scope>
    <source>
        <strain evidence="14 15">SM33</strain>
    </source>
</reference>
<feature type="domain" description="TonB-dependent receptor plug" evidence="13">
    <location>
        <begin position="66"/>
        <end position="189"/>
    </location>
</feature>
<evidence type="ECO:0000256" key="3">
    <source>
        <dbReference type="ARBA" id="ARBA00022452"/>
    </source>
</evidence>
<protein>
    <submittedName>
        <fullName evidence="14">TonB-dependent receptor</fullName>
    </submittedName>
</protein>
<evidence type="ECO:0000256" key="1">
    <source>
        <dbReference type="ARBA" id="ARBA00004571"/>
    </source>
</evidence>
<dbReference type="SUPFAM" id="SSF56935">
    <property type="entry name" value="Porins"/>
    <property type="match status" value="1"/>
</dbReference>
<evidence type="ECO:0000313" key="15">
    <source>
        <dbReference type="Proteomes" id="UP001203058"/>
    </source>
</evidence>
<evidence type="ECO:0000256" key="4">
    <source>
        <dbReference type="ARBA" id="ARBA00022692"/>
    </source>
</evidence>
<evidence type="ECO:0000256" key="11">
    <source>
        <dbReference type="SAM" id="SignalP"/>
    </source>
</evidence>
<evidence type="ECO:0000256" key="10">
    <source>
        <dbReference type="SAM" id="MobiDB-lite"/>
    </source>
</evidence>
<keyword evidence="14" id="KW-0675">Receptor</keyword>
<dbReference type="InterPro" id="IPR037066">
    <property type="entry name" value="Plug_dom_sf"/>
</dbReference>
<accession>A0ABS9VKR6</accession>
<evidence type="ECO:0000256" key="7">
    <source>
        <dbReference type="ARBA" id="ARBA00023237"/>
    </source>
</evidence>
<dbReference type="PROSITE" id="PS52016">
    <property type="entry name" value="TONB_DEPENDENT_REC_3"/>
    <property type="match status" value="1"/>
</dbReference>
<dbReference type="Gene3D" id="2.170.130.10">
    <property type="entry name" value="TonB-dependent receptor, plug domain"/>
    <property type="match status" value="1"/>
</dbReference>
<dbReference type="InterPro" id="IPR036942">
    <property type="entry name" value="Beta-barrel_TonB_sf"/>
</dbReference>
<dbReference type="InterPro" id="IPR000531">
    <property type="entry name" value="Beta-barrel_TonB"/>
</dbReference>
<evidence type="ECO:0000256" key="6">
    <source>
        <dbReference type="ARBA" id="ARBA00023136"/>
    </source>
</evidence>
<evidence type="ECO:0000259" key="13">
    <source>
        <dbReference type="Pfam" id="PF07715"/>
    </source>
</evidence>
<keyword evidence="15" id="KW-1185">Reference proteome</keyword>
<comment type="subcellular location">
    <subcellularLocation>
        <location evidence="1 8">Cell outer membrane</location>
        <topology evidence="1 8">Multi-pass membrane protein</topology>
    </subcellularLocation>
</comment>
<dbReference type="PANTHER" id="PTHR47234">
    <property type="match status" value="1"/>
</dbReference>
<dbReference type="PANTHER" id="PTHR47234:SF2">
    <property type="entry name" value="TONB-DEPENDENT RECEPTOR"/>
    <property type="match status" value="1"/>
</dbReference>
<dbReference type="Gene3D" id="2.40.170.20">
    <property type="entry name" value="TonB-dependent receptor, beta-barrel domain"/>
    <property type="match status" value="1"/>
</dbReference>
<evidence type="ECO:0000256" key="5">
    <source>
        <dbReference type="ARBA" id="ARBA00023077"/>
    </source>
</evidence>
<keyword evidence="5 9" id="KW-0798">TonB box</keyword>
<dbReference type="InterPro" id="IPR039426">
    <property type="entry name" value="TonB-dep_rcpt-like"/>
</dbReference>
<dbReference type="RefSeq" id="WP_241446043.1">
    <property type="nucleotide sequence ID" value="NZ_JAKZHW010000001.1"/>
</dbReference>
<evidence type="ECO:0000256" key="8">
    <source>
        <dbReference type="PROSITE-ProRule" id="PRU01360"/>
    </source>
</evidence>
<feature type="signal peptide" evidence="11">
    <location>
        <begin position="1"/>
        <end position="25"/>
    </location>
</feature>
<name>A0ABS9VKR6_9SPHN</name>
<dbReference type="Proteomes" id="UP001203058">
    <property type="component" value="Unassembled WGS sequence"/>
</dbReference>
<organism evidence="14 15">
    <name type="scientific">Sphingomonas telluris</name>
    <dbReference type="NCBI Taxonomy" id="2907998"/>
    <lineage>
        <taxon>Bacteria</taxon>
        <taxon>Pseudomonadati</taxon>
        <taxon>Pseudomonadota</taxon>
        <taxon>Alphaproteobacteria</taxon>
        <taxon>Sphingomonadales</taxon>
        <taxon>Sphingomonadaceae</taxon>
        <taxon>Sphingomonas</taxon>
    </lineage>
</organism>
<feature type="domain" description="TonB-dependent receptor-like beta-barrel" evidence="12">
    <location>
        <begin position="422"/>
        <end position="910"/>
    </location>
</feature>
<proteinExistence type="inferred from homology"/>
<feature type="chain" id="PRO_5047331971" evidence="11">
    <location>
        <begin position="26"/>
        <end position="946"/>
    </location>
</feature>
<feature type="region of interest" description="Disordered" evidence="10">
    <location>
        <begin position="25"/>
        <end position="52"/>
    </location>
</feature>
<keyword evidence="4 8" id="KW-0812">Transmembrane</keyword>